<comment type="subcellular location">
    <subcellularLocation>
        <location evidence="1">Midbody</location>
    </subcellularLocation>
</comment>
<dbReference type="PANTHER" id="PTHR21680:SF0">
    <property type="entry name" value="COILED-COIL DOMAIN-CONTAINING PROTEIN 124"/>
    <property type="match status" value="1"/>
</dbReference>
<protein>
    <recommendedName>
        <fullName evidence="5">Coiled-coil domain-containing protein</fullName>
    </recommendedName>
</protein>
<reference evidence="6 7" key="1">
    <citation type="submission" date="2024-01" db="EMBL/GenBank/DDBJ databases">
        <title>The genome of the rayed Mediterranean limpet Patella caerulea (Linnaeus, 1758).</title>
        <authorList>
            <person name="Anh-Thu Weber A."/>
            <person name="Halstead-Nussloch G."/>
        </authorList>
    </citation>
    <scope>NUCLEOTIDE SEQUENCE [LARGE SCALE GENOMIC DNA]</scope>
    <source>
        <strain evidence="6">AATW-2023a</strain>
        <tissue evidence="6">Whole specimen</tissue>
    </source>
</reference>
<proteinExistence type="inferred from homology"/>
<evidence type="ECO:0000259" key="5">
    <source>
        <dbReference type="Pfam" id="PF06244"/>
    </source>
</evidence>
<dbReference type="InterPro" id="IPR054414">
    <property type="entry name" value="Ccdc124/Oxs1_C"/>
</dbReference>
<dbReference type="Proteomes" id="UP001347796">
    <property type="component" value="Unassembled WGS sequence"/>
</dbReference>
<evidence type="ECO:0000256" key="4">
    <source>
        <dbReference type="SAM" id="MobiDB-lite"/>
    </source>
</evidence>
<comment type="similarity">
    <text evidence="2">Belongs to the CCDC124 family.</text>
</comment>
<dbReference type="GO" id="GO:0005634">
    <property type="term" value="C:nucleus"/>
    <property type="evidence" value="ECO:0007669"/>
    <property type="project" value="TreeGrafter"/>
</dbReference>
<dbReference type="InterPro" id="IPR036910">
    <property type="entry name" value="HMG_box_dom_sf"/>
</dbReference>
<dbReference type="GO" id="GO:0030496">
    <property type="term" value="C:midbody"/>
    <property type="evidence" value="ECO:0007669"/>
    <property type="project" value="UniProtKB-SubCell"/>
</dbReference>
<dbReference type="Pfam" id="PF06244">
    <property type="entry name" value="Ccdc124"/>
    <property type="match status" value="1"/>
</dbReference>
<feature type="compositionally biased region" description="Basic and acidic residues" evidence="4">
    <location>
        <begin position="13"/>
        <end position="33"/>
    </location>
</feature>
<keyword evidence="3" id="KW-0175">Coiled coil</keyword>
<keyword evidence="7" id="KW-1185">Reference proteome</keyword>
<dbReference type="PANTHER" id="PTHR21680">
    <property type="entry name" value="COILED-COIL DOMAIN-CONTAINING PROTEIN 124"/>
    <property type="match status" value="1"/>
</dbReference>
<sequence>MPKKFAGTNSKAAEARARKSAQKEEEKIRKAAAAEDELWRDDDKNVNRKLQRKDEKERKRLEQLEKKKEIQQLHDEEMNALKSVKPTAPSKVTRHAIAANIEKPSNKTNPRRHINDEDDDGPPIEENLNRNIVDGDEARTVEEAIQILGINEQEESDKHPEKRMKAAFKKFESERLPVLKRENPNLRLTQVKQLLQKEWMKSPDNPLVQML</sequence>
<feature type="domain" description="Coiled-coil" evidence="5">
    <location>
        <begin position="127"/>
        <end position="209"/>
    </location>
</feature>
<feature type="region of interest" description="Disordered" evidence="4">
    <location>
        <begin position="1"/>
        <end position="125"/>
    </location>
</feature>
<accession>A0AAN8JKD0</accession>
<evidence type="ECO:0000313" key="6">
    <source>
        <dbReference type="EMBL" id="KAK6179357.1"/>
    </source>
</evidence>
<name>A0AAN8JKD0_PATCE</name>
<dbReference type="GO" id="GO:0006366">
    <property type="term" value="P:transcription by RNA polymerase II"/>
    <property type="evidence" value="ECO:0007669"/>
    <property type="project" value="TreeGrafter"/>
</dbReference>
<comment type="caution">
    <text evidence="6">The sequence shown here is derived from an EMBL/GenBank/DDBJ whole genome shotgun (WGS) entry which is preliminary data.</text>
</comment>
<gene>
    <name evidence="6" type="ORF">SNE40_011739</name>
</gene>
<dbReference type="SUPFAM" id="SSF47095">
    <property type="entry name" value="HMG-box"/>
    <property type="match status" value="1"/>
</dbReference>
<evidence type="ECO:0000313" key="7">
    <source>
        <dbReference type="Proteomes" id="UP001347796"/>
    </source>
</evidence>
<dbReference type="GO" id="GO:0003713">
    <property type="term" value="F:transcription coactivator activity"/>
    <property type="evidence" value="ECO:0007669"/>
    <property type="project" value="TreeGrafter"/>
</dbReference>
<dbReference type="InterPro" id="IPR010422">
    <property type="entry name" value="Ccdc124/Oxs1"/>
</dbReference>
<evidence type="ECO:0000256" key="2">
    <source>
        <dbReference type="ARBA" id="ARBA00008296"/>
    </source>
</evidence>
<organism evidence="6 7">
    <name type="scientific">Patella caerulea</name>
    <name type="common">Rayed Mediterranean limpet</name>
    <dbReference type="NCBI Taxonomy" id="87958"/>
    <lineage>
        <taxon>Eukaryota</taxon>
        <taxon>Metazoa</taxon>
        <taxon>Spiralia</taxon>
        <taxon>Lophotrochozoa</taxon>
        <taxon>Mollusca</taxon>
        <taxon>Gastropoda</taxon>
        <taxon>Patellogastropoda</taxon>
        <taxon>Patelloidea</taxon>
        <taxon>Patellidae</taxon>
        <taxon>Patella</taxon>
    </lineage>
</organism>
<feature type="compositionally biased region" description="Basic and acidic residues" evidence="4">
    <location>
        <begin position="41"/>
        <end position="79"/>
    </location>
</feature>
<dbReference type="AlphaFoldDB" id="A0AAN8JKD0"/>
<dbReference type="EMBL" id="JAZGQO010000008">
    <property type="protein sequence ID" value="KAK6179357.1"/>
    <property type="molecule type" value="Genomic_DNA"/>
</dbReference>
<evidence type="ECO:0000256" key="3">
    <source>
        <dbReference type="ARBA" id="ARBA00023054"/>
    </source>
</evidence>
<evidence type="ECO:0000256" key="1">
    <source>
        <dbReference type="ARBA" id="ARBA00004214"/>
    </source>
</evidence>